<keyword evidence="3" id="KW-1185">Reference proteome</keyword>
<dbReference type="RefSeq" id="WP_218602609.1">
    <property type="nucleotide sequence ID" value="NZ_JADQDJ010000073.1"/>
</dbReference>
<evidence type="ECO:0000313" key="3">
    <source>
        <dbReference type="Proteomes" id="UP000694287"/>
    </source>
</evidence>
<evidence type="ECO:0000313" key="2">
    <source>
        <dbReference type="EMBL" id="MBW0137431.1"/>
    </source>
</evidence>
<dbReference type="Pfam" id="PF03479">
    <property type="entry name" value="PCC"/>
    <property type="match status" value="2"/>
</dbReference>
<evidence type="ECO:0000259" key="1">
    <source>
        <dbReference type="PROSITE" id="PS51742"/>
    </source>
</evidence>
<dbReference type="Proteomes" id="UP000694287">
    <property type="component" value="Unassembled WGS sequence"/>
</dbReference>
<accession>A0ABS6UYU8</accession>
<dbReference type="InterPro" id="IPR005175">
    <property type="entry name" value="PPC_dom"/>
</dbReference>
<dbReference type="PROSITE" id="PS51742">
    <property type="entry name" value="PPC"/>
    <property type="match status" value="2"/>
</dbReference>
<feature type="domain" description="PPC" evidence="1">
    <location>
        <begin position="25"/>
        <end position="172"/>
    </location>
</feature>
<feature type="domain" description="PPC" evidence="1">
    <location>
        <begin position="178"/>
        <end position="294"/>
    </location>
</feature>
<gene>
    <name evidence="2" type="ORF">I4I81_24675</name>
</gene>
<comment type="caution">
    <text evidence="2">The sequence shown here is derived from an EMBL/GenBank/DDBJ whole genome shotgun (WGS) entry which is preliminary data.</text>
</comment>
<dbReference type="CDD" id="cd11378">
    <property type="entry name" value="DUF296"/>
    <property type="match status" value="1"/>
</dbReference>
<protein>
    <submittedName>
        <fullName evidence="2">DUF296 domain-containing protein</fullName>
    </submittedName>
</protein>
<organism evidence="2 3">
    <name type="scientific">Pseudonocardia abyssalis</name>
    <dbReference type="NCBI Taxonomy" id="2792008"/>
    <lineage>
        <taxon>Bacteria</taxon>
        <taxon>Bacillati</taxon>
        <taxon>Actinomycetota</taxon>
        <taxon>Actinomycetes</taxon>
        <taxon>Pseudonocardiales</taxon>
        <taxon>Pseudonocardiaceae</taxon>
        <taxon>Pseudonocardia</taxon>
    </lineage>
</organism>
<name>A0ABS6UYU8_9PSEU</name>
<proteinExistence type="predicted"/>
<reference evidence="2 3" key="1">
    <citation type="submission" date="2020-11" db="EMBL/GenBank/DDBJ databases">
        <title>Pseudonocardia abyssalis sp. nov. and Pseudonocardia oceani sp. nov., description and phylogenomic analysis of two novel actinomycetes isolated from the deep Southern Ocean.</title>
        <authorList>
            <person name="Parra J."/>
        </authorList>
    </citation>
    <scope>NUCLEOTIDE SEQUENCE [LARGE SCALE GENOMIC DNA]</scope>
    <source>
        <strain evidence="2 3">KRD-168</strain>
    </source>
</reference>
<sequence>MNAGGRIAALTHPGPPSPSRLIAVATRADPVPVQVPGGIELLTALSRAAEALGVESAQVELLGGILRNVQYSLPQDCRDNTGRALVYSDIRTARGPVNLLSGSVTLGSLEGRPYLHCHAAWIDTAGVVQAGHVWPQTTIGPSPLAAVVHPLPGVSSRNAVDPETGMPVFTPYRSGPAGTTGCRVVLARVLPGEDLLRAASRMCAQADIRRASIRASLGSLVGPIFLEKEPTAPLPGPCAELVSLWGTVDGSRPVEPFHVIVGDATGAVHGGIIDPASSRVAVTVELLVTEESPP</sequence>
<dbReference type="EMBL" id="JADQDK010000001">
    <property type="protein sequence ID" value="MBW0137431.1"/>
    <property type="molecule type" value="Genomic_DNA"/>
</dbReference>